<evidence type="ECO:0000256" key="3">
    <source>
        <dbReference type="ARBA" id="ARBA00023125"/>
    </source>
</evidence>
<organism evidence="8 9">
    <name type="scientific">Burkholderia mallei (strain NCTC 10229)</name>
    <dbReference type="NCBI Taxonomy" id="412022"/>
    <lineage>
        <taxon>Bacteria</taxon>
        <taxon>Pseudomonadati</taxon>
        <taxon>Pseudomonadota</taxon>
        <taxon>Betaproteobacteria</taxon>
        <taxon>Burkholderiales</taxon>
        <taxon>Burkholderiaceae</taxon>
        <taxon>Burkholderia</taxon>
        <taxon>pseudomallei group</taxon>
    </lineage>
</organism>
<keyword evidence="1 4" id="KW-0597">Phosphoprotein</keyword>
<dbReference type="InterPro" id="IPR001867">
    <property type="entry name" value="OmpR/PhoB-type_DNA-bd"/>
</dbReference>
<name>A2S3J9_BURM9</name>
<keyword evidence="3 5" id="KW-0238">DNA-binding</keyword>
<keyword evidence="2" id="KW-0902">Two-component regulatory system</keyword>
<dbReference type="KEGG" id="bml:BMA10229_A0520"/>
<evidence type="ECO:0000313" key="9">
    <source>
        <dbReference type="Proteomes" id="UP000002283"/>
    </source>
</evidence>
<dbReference type="PROSITE" id="PS50110">
    <property type="entry name" value="RESPONSE_REGULATORY"/>
    <property type="match status" value="1"/>
</dbReference>
<dbReference type="GO" id="GO:0005829">
    <property type="term" value="C:cytosol"/>
    <property type="evidence" value="ECO:0007669"/>
    <property type="project" value="TreeGrafter"/>
</dbReference>
<evidence type="ECO:0000259" key="7">
    <source>
        <dbReference type="PROSITE" id="PS51755"/>
    </source>
</evidence>
<feature type="domain" description="Response regulatory" evidence="6">
    <location>
        <begin position="7"/>
        <end position="121"/>
    </location>
</feature>
<evidence type="ECO:0000256" key="1">
    <source>
        <dbReference type="ARBA" id="ARBA00022553"/>
    </source>
</evidence>
<accession>A2S3J9</accession>
<dbReference type="InterPro" id="IPR011006">
    <property type="entry name" value="CheY-like_superfamily"/>
</dbReference>
<dbReference type="CDD" id="cd17574">
    <property type="entry name" value="REC_OmpR"/>
    <property type="match status" value="1"/>
</dbReference>
<dbReference type="PROSITE" id="PS51755">
    <property type="entry name" value="OMPR_PHOB"/>
    <property type="match status" value="1"/>
</dbReference>
<dbReference type="Gene3D" id="1.10.10.10">
    <property type="entry name" value="Winged helix-like DNA-binding domain superfamily/Winged helix DNA-binding domain"/>
    <property type="match status" value="1"/>
</dbReference>
<feature type="modified residue" description="4-aspartylphosphate" evidence="4">
    <location>
        <position position="56"/>
    </location>
</feature>
<dbReference type="Proteomes" id="UP000002283">
    <property type="component" value="Chromosome I"/>
</dbReference>
<evidence type="ECO:0000259" key="6">
    <source>
        <dbReference type="PROSITE" id="PS50110"/>
    </source>
</evidence>
<feature type="domain" description="OmpR/PhoB-type" evidence="7">
    <location>
        <begin position="129"/>
        <end position="229"/>
    </location>
</feature>
<feature type="DNA-binding region" description="OmpR/PhoB-type" evidence="5">
    <location>
        <begin position="129"/>
        <end position="229"/>
    </location>
</feature>
<dbReference type="Gene3D" id="3.40.50.2300">
    <property type="match status" value="1"/>
</dbReference>
<dbReference type="InterPro" id="IPR036388">
    <property type="entry name" value="WH-like_DNA-bd_sf"/>
</dbReference>
<gene>
    <name evidence="8" type="ordered locus">BMA10229_A0520</name>
</gene>
<dbReference type="GO" id="GO:0000156">
    <property type="term" value="F:phosphorelay response regulator activity"/>
    <property type="evidence" value="ECO:0007669"/>
    <property type="project" value="TreeGrafter"/>
</dbReference>
<dbReference type="Pfam" id="PF00486">
    <property type="entry name" value="Trans_reg_C"/>
    <property type="match status" value="1"/>
</dbReference>
<proteinExistence type="predicted"/>
<reference evidence="8 9" key="1">
    <citation type="submission" date="2007-01" db="EMBL/GenBank/DDBJ databases">
        <authorList>
            <person name="DeShazer D."/>
            <person name="Woods D.E."/>
            <person name="Nierman W.C."/>
        </authorList>
    </citation>
    <scope>NUCLEOTIDE SEQUENCE [LARGE SCALE GENOMIC DNA]</scope>
    <source>
        <strain evidence="8 9">NCTC 10229</strain>
    </source>
</reference>
<dbReference type="GO" id="GO:0032993">
    <property type="term" value="C:protein-DNA complex"/>
    <property type="evidence" value="ECO:0007669"/>
    <property type="project" value="TreeGrafter"/>
</dbReference>
<dbReference type="GO" id="GO:0000976">
    <property type="term" value="F:transcription cis-regulatory region binding"/>
    <property type="evidence" value="ECO:0007669"/>
    <property type="project" value="TreeGrafter"/>
</dbReference>
<dbReference type="PANTHER" id="PTHR48111:SF40">
    <property type="entry name" value="PHOSPHATE REGULON TRANSCRIPTIONAL REGULATORY PROTEIN PHOB"/>
    <property type="match status" value="1"/>
</dbReference>
<dbReference type="SMART" id="SM00862">
    <property type="entry name" value="Trans_reg_C"/>
    <property type="match status" value="1"/>
</dbReference>
<dbReference type="AlphaFoldDB" id="A2S3J9"/>
<dbReference type="SUPFAM" id="SSF52172">
    <property type="entry name" value="CheY-like"/>
    <property type="match status" value="1"/>
</dbReference>
<protein>
    <submittedName>
        <fullName evidence="8">DNA-binding response regulator</fullName>
    </submittedName>
</protein>
<dbReference type="InterPro" id="IPR039420">
    <property type="entry name" value="WalR-like"/>
</dbReference>
<dbReference type="InterPro" id="IPR001789">
    <property type="entry name" value="Sig_transdc_resp-reg_receiver"/>
</dbReference>
<dbReference type="CDD" id="cd00383">
    <property type="entry name" value="trans_reg_C"/>
    <property type="match status" value="1"/>
</dbReference>
<dbReference type="EMBL" id="CP000546">
    <property type="protein sequence ID" value="ABN00928.1"/>
    <property type="molecule type" value="Genomic_DNA"/>
</dbReference>
<evidence type="ECO:0000313" key="8">
    <source>
        <dbReference type="EMBL" id="ABN00928.1"/>
    </source>
</evidence>
<dbReference type="Pfam" id="PF00072">
    <property type="entry name" value="Response_reg"/>
    <property type="match status" value="1"/>
</dbReference>
<evidence type="ECO:0000256" key="2">
    <source>
        <dbReference type="ARBA" id="ARBA00023012"/>
    </source>
</evidence>
<dbReference type="HOGENOM" id="CLU_000445_30_0_4"/>
<dbReference type="PANTHER" id="PTHR48111">
    <property type="entry name" value="REGULATOR OF RPOS"/>
    <property type="match status" value="1"/>
</dbReference>
<dbReference type="GO" id="GO:0006355">
    <property type="term" value="P:regulation of DNA-templated transcription"/>
    <property type="evidence" value="ECO:0007669"/>
    <property type="project" value="InterPro"/>
</dbReference>
<evidence type="ECO:0000256" key="5">
    <source>
        <dbReference type="PROSITE-ProRule" id="PRU01091"/>
    </source>
</evidence>
<sequence length="261" mass="29078">MMSAARKVLLVEDDEAQANWAKLVLTRGRFDVTHCQTGGQAIRAMTKEVPDAVVLDMRLPDVHGLEVLVWIRRNFFDVPVIVLSNAMQEMQIVEAFSAGADDYVLKPAREAEFLARIAAMMRRKGHAVSGTIEIGGIAIDLGWKAVRIDGEPVRMAPIEYEILEMMARHLGSVVQREVLVNRIWGRSIDEAVSRSLDTHVYRIRHKLKVHGVSNVSLRSVYNLGYRLEWCRGRALAGAAPERDDALRLAEGGGEAMLPSLL</sequence>
<evidence type="ECO:0000256" key="4">
    <source>
        <dbReference type="PROSITE-ProRule" id="PRU00169"/>
    </source>
</evidence>
<dbReference type="SMART" id="SM00448">
    <property type="entry name" value="REC"/>
    <property type="match status" value="1"/>
</dbReference>